<evidence type="ECO:0000256" key="2">
    <source>
        <dbReference type="SAM" id="SignalP"/>
    </source>
</evidence>
<proteinExistence type="predicted"/>
<feature type="compositionally biased region" description="Gly residues" evidence="1">
    <location>
        <begin position="213"/>
        <end position="229"/>
    </location>
</feature>
<dbReference type="EMBL" id="JRPN01000018">
    <property type="protein sequence ID" value="KGT77009.1"/>
    <property type="molecule type" value="Genomic_DNA"/>
</dbReference>
<feature type="compositionally biased region" description="Basic and acidic residues" evidence="1">
    <location>
        <begin position="239"/>
        <end position="255"/>
    </location>
</feature>
<accession>A0A0A3XUS6</accession>
<evidence type="ECO:0000313" key="4">
    <source>
        <dbReference type="Proteomes" id="UP000030377"/>
    </source>
</evidence>
<feature type="region of interest" description="Disordered" evidence="1">
    <location>
        <begin position="54"/>
        <end position="110"/>
    </location>
</feature>
<protein>
    <submittedName>
        <fullName evidence="3">Signal peptide protein</fullName>
    </submittedName>
</protein>
<feature type="compositionally biased region" description="Basic and acidic residues" evidence="1">
    <location>
        <begin position="54"/>
        <end position="70"/>
    </location>
</feature>
<dbReference type="InterPro" id="IPR012683">
    <property type="entry name" value="CHP02302_TM"/>
</dbReference>
<dbReference type="Pfam" id="PF13779">
    <property type="entry name" value="DUF4175"/>
    <property type="match status" value="1"/>
</dbReference>
<evidence type="ECO:0000256" key="1">
    <source>
        <dbReference type="SAM" id="MobiDB-lite"/>
    </source>
</evidence>
<evidence type="ECO:0000313" key="3">
    <source>
        <dbReference type="EMBL" id="KGT77009.1"/>
    </source>
</evidence>
<feature type="signal peptide" evidence="2">
    <location>
        <begin position="1"/>
        <end position="36"/>
    </location>
</feature>
<feature type="compositionally biased region" description="Polar residues" evidence="1">
    <location>
        <begin position="94"/>
        <end position="108"/>
    </location>
</feature>
<feature type="compositionally biased region" description="Low complexity" evidence="1">
    <location>
        <begin position="128"/>
        <end position="147"/>
    </location>
</feature>
<organism evidence="3 4">
    <name type="scientific">Bradyrhizobium japonicum</name>
    <dbReference type="NCBI Taxonomy" id="375"/>
    <lineage>
        <taxon>Bacteria</taxon>
        <taxon>Pseudomonadati</taxon>
        <taxon>Pseudomonadota</taxon>
        <taxon>Alphaproteobacteria</taxon>
        <taxon>Hyphomicrobiales</taxon>
        <taxon>Nitrobacteraceae</taxon>
        <taxon>Bradyrhizobium</taxon>
    </lineage>
</organism>
<dbReference type="STRING" id="375.BKD09_RS07100"/>
<comment type="caution">
    <text evidence="3">The sequence shown here is derived from an EMBL/GenBank/DDBJ whole genome shotgun (WGS) entry which is preliminary data.</text>
</comment>
<dbReference type="RefSeq" id="WP_028159243.1">
    <property type="nucleotide sequence ID" value="NZ_JANUDC010000001.1"/>
</dbReference>
<keyword evidence="2" id="KW-0732">Signal</keyword>
<gene>
    <name evidence="3" type="ORF">MA20_20480</name>
</gene>
<dbReference type="Proteomes" id="UP000030377">
    <property type="component" value="Unassembled WGS sequence"/>
</dbReference>
<feature type="chain" id="PRO_5002004975" evidence="2">
    <location>
        <begin position="37"/>
        <end position="301"/>
    </location>
</feature>
<name>A0A0A3XUS6_BRAJP</name>
<feature type="region of interest" description="Disordered" evidence="1">
    <location>
        <begin position="125"/>
        <end position="255"/>
    </location>
</feature>
<feature type="compositionally biased region" description="Acidic residues" evidence="1">
    <location>
        <begin position="158"/>
        <end position="167"/>
    </location>
</feature>
<dbReference type="AlphaFoldDB" id="A0A0A3XUS6"/>
<sequence length="301" mass="32514">MKHTSIWQDGKVARGRLATACLVLMLSCSTASIGLAQSSRADQKSLDALLDSAERSMKQSADSLKDKNSDESIGQQSRAIRDMEKYLYPDPNDPSASREGSQDTQGRQEQLKKRLEALKKKLAEMGLQQDGQKGQRGQKQPGQQGQQGQQGQGQGQDGDQDGDDGFDAAENAMGDAGNQIGEGDADGATTSQGKAIDALRKGMQDLADALGGQQNGEGQDPGDGDGPGQAVGRQQSGGERTDPLGRPLRGKEYSDDYTVKIPGEIDAQRARRILEELRRRLSDPARPQIELDYLERLLKDF</sequence>
<reference evidence="3 4" key="1">
    <citation type="submission" date="2014-09" db="EMBL/GenBank/DDBJ databases">
        <title>Draft genome of Bradyrhizobium japonicum Is-34.</title>
        <authorList>
            <person name="Tsurumaru H."/>
            <person name="Yamakawa T."/>
            <person name="Hashimoto S."/>
            <person name="Okizaki K."/>
            <person name="Kanesaki Y."/>
            <person name="Yoshikawa H."/>
            <person name="Yajima S."/>
        </authorList>
    </citation>
    <scope>NUCLEOTIDE SEQUENCE [LARGE SCALE GENOMIC DNA]</scope>
    <source>
        <strain evidence="3 4">Is-34</strain>
    </source>
</reference>
<dbReference type="PROSITE" id="PS51257">
    <property type="entry name" value="PROKAR_LIPOPROTEIN"/>
    <property type="match status" value="1"/>
</dbReference>